<dbReference type="Proteomes" id="UP000521922">
    <property type="component" value="Unassembled WGS sequence"/>
</dbReference>
<dbReference type="AlphaFoldDB" id="A0A7Y9AS80"/>
<sequence length="117" mass="13000">MTVEELMHANLLEVFAERDPERRRAAIERVYVPDVRFADPDETVVGHQALDEKAQRLLDESPGFVFSPGGPVHVVQDLGYLAWQFGPEGEEPVVRGADIAIVEKGLITDVYTMLLPG</sequence>
<evidence type="ECO:0000259" key="1">
    <source>
        <dbReference type="Pfam" id="PF12680"/>
    </source>
</evidence>
<organism evidence="2 3">
    <name type="scientific">Kineococcus aurantiacus</name>
    <dbReference type="NCBI Taxonomy" id="37633"/>
    <lineage>
        <taxon>Bacteria</taxon>
        <taxon>Bacillati</taxon>
        <taxon>Actinomycetota</taxon>
        <taxon>Actinomycetes</taxon>
        <taxon>Kineosporiales</taxon>
        <taxon>Kineosporiaceae</taxon>
        <taxon>Kineococcus</taxon>
    </lineage>
</organism>
<reference evidence="2 3" key="1">
    <citation type="submission" date="2020-07" db="EMBL/GenBank/DDBJ databases">
        <title>Sequencing the genomes of 1000 actinobacteria strains.</title>
        <authorList>
            <person name="Klenk H.-P."/>
        </authorList>
    </citation>
    <scope>NUCLEOTIDE SEQUENCE [LARGE SCALE GENOMIC DNA]</scope>
    <source>
        <strain evidence="2 3">DSM 7487</strain>
    </source>
</reference>
<dbReference type="SUPFAM" id="SSF54427">
    <property type="entry name" value="NTF2-like"/>
    <property type="match status" value="1"/>
</dbReference>
<accession>A0A7Y9AS80</accession>
<gene>
    <name evidence="2" type="ORF">BJ968_000069</name>
</gene>
<feature type="domain" description="SnoaL-like" evidence="1">
    <location>
        <begin position="11"/>
        <end position="109"/>
    </location>
</feature>
<name>A0A7Y9AS80_9ACTN</name>
<proteinExistence type="predicted"/>
<dbReference type="Gene3D" id="3.10.450.50">
    <property type="match status" value="1"/>
</dbReference>
<evidence type="ECO:0000313" key="3">
    <source>
        <dbReference type="Proteomes" id="UP000521922"/>
    </source>
</evidence>
<dbReference type="EMBL" id="JACCBB010000001">
    <property type="protein sequence ID" value="NYD20529.1"/>
    <property type="molecule type" value="Genomic_DNA"/>
</dbReference>
<dbReference type="InterPro" id="IPR037401">
    <property type="entry name" value="SnoaL-like"/>
</dbReference>
<dbReference type="InterPro" id="IPR032710">
    <property type="entry name" value="NTF2-like_dom_sf"/>
</dbReference>
<evidence type="ECO:0000313" key="2">
    <source>
        <dbReference type="EMBL" id="NYD20529.1"/>
    </source>
</evidence>
<dbReference type="RefSeq" id="WP_179748229.1">
    <property type="nucleotide sequence ID" value="NZ_BAAAGN010000002.1"/>
</dbReference>
<protein>
    <recommendedName>
        <fullName evidence="1">SnoaL-like domain-containing protein</fullName>
    </recommendedName>
</protein>
<dbReference type="Pfam" id="PF12680">
    <property type="entry name" value="SnoaL_2"/>
    <property type="match status" value="1"/>
</dbReference>
<comment type="caution">
    <text evidence="2">The sequence shown here is derived from an EMBL/GenBank/DDBJ whole genome shotgun (WGS) entry which is preliminary data.</text>
</comment>
<keyword evidence="3" id="KW-1185">Reference proteome</keyword>